<feature type="region of interest" description="Disordered" evidence="1">
    <location>
        <begin position="152"/>
        <end position="174"/>
    </location>
</feature>
<reference evidence="3" key="1">
    <citation type="journal article" date="2019" name="Int. J. Syst. Evol. Microbiol.">
        <title>The Global Catalogue of Microorganisms (GCM) 10K type strain sequencing project: providing services to taxonomists for standard genome sequencing and annotation.</title>
        <authorList>
            <consortium name="The Broad Institute Genomics Platform"/>
            <consortium name="The Broad Institute Genome Sequencing Center for Infectious Disease"/>
            <person name="Wu L."/>
            <person name="Ma J."/>
        </authorList>
    </citation>
    <scope>NUCLEOTIDE SEQUENCE [LARGE SCALE GENOMIC DNA]</scope>
    <source>
        <strain evidence="3">IBRC-M 10908</strain>
    </source>
</reference>
<dbReference type="RefSeq" id="WP_380624294.1">
    <property type="nucleotide sequence ID" value="NZ_JBHSDK010000028.1"/>
</dbReference>
<evidence type="ECO:0000313" key="2">
    <source>
        <dbReference type="EMBL" id="MFC4337377.1"/>
    </source>
</evidence>
<evidence type="ECO:0008006" key="4">
    <source>
        <dbReference type="Google" id="ProtNLM"/>
    </source>
</evidence>
<evidence type="ECO:0000313" key="3">
    <source>
        <dbReference type="Proteomes" id="UP001595823"/>
    </source>
</evidence>
<name>A0ABV8U2Z8_9ACTN</name>
<organism evidence="2 3">
    <name type="scientific">Salininema proteolyticum</name>
    <dbReference type="NCBI Taxonomy" id="1607685"/>
    <lineage>
        <taxon>Bacteria</taxon>
        <taxon>Bacillati</taxon>
        <taxon>Actinomycetota</taxon>
        <taxon>Actinomycetes</taxon>
        <taxon>Glycomycetales</taxon>
        <taxon>Glycomycetaceae</taxon>
        <taxon>Salininema</taxon>
    </lineage>
</organism>
<gene>
    <name evidence="2" type="ORF">ACFPET_19445</name>
</gene>
<comment type="caution">
    <text evidence="2">The sequence shown here is derived from an EMBL/GenBank/DDBJ whole genome shotgun (WGS) entry which is preliminary data.</text>
</comment>
<accession>A0ABV8U2Z8</accession>
<dbReference type="EMBL" id="JBHSDK010000028">
    <property type="protein sequence ID" value="MFC4337377.1"/>
    <property type="molecule type" value="Genomic_DNA"/>
</dbReference>
<feature type="region of interest" description="Disordered" evidence="1">
    <location>
        <begin position="38"/>
        <end position="69"/>
    </location>
</feature>
<evidence type="ECO:0000256" key="1">
    <source>
        <dbReference type="SAM" id="MobiDB-lite"/>
    </source>
</evidence>
<dbReference type="Proteomes" id="UP001595823">
    <property type="component" value="Unassembled WGS sequence"/>
</dbReference>
<feature type="compositionally biased region" description="Basic and acidic residues" evidence="1">
    <location>
        <begin position="162"/>
        <end position="174"/>
    </location>
</feature>
<protein>
    <recommendedName>
        <fullName evidence="4">Alkylated DNA nucleotide flippase Atl1, participates in nucleotide excision repair, Ada-like DNA-binding domain</fullName>
    </recommendedName>
</protein>
<sequence>MNPEHELTLDTLHRLSGTAPPFKYANADEAVNGLLDELEQRRSGTWGEPSGDTPEEAPREAEEQEADGEDWKAAAIRVLEALPDGRWLAYKDLGELLGVDPQDIGEFAAKSDGVKNAWRLLRAAGTISPGFRWTGADRGDPMQVLKDEGVKFSPSGQAIPEQRMRPEELRELLD</sequence>
<proteinExistence type="predicted"/>
<keyword evidence="3" id="KW-1185">Reference proteome</keyword>
<feature type="compositionally biased region" description="Basic and acidic residues" evidence="1">
    <location>
        <begin position="1"/>
        <end position="13"/>
    </location>
</feature>
<dbReference type="InterPro" id="IPR036388">
    <property type="entry name" value="WH-like_DNA-bd_sf"/>
</dbReference>
<feature type="region of interest" description="Disordered" evidence="1">
    <location>
        <begin position="1"/>
        <end position="20"/>
    </location>
</feature>
<dbReference type="Gene3D" id="1.10.10.10">
    <property type="entry name" value="Winged helix-like DNA-binding domain superfamily/Winged helix DNA-binding domain"/>
    <property type="match status" value="1"/>
</dbReference>